<reference evidence="2 3" key="1">
    <citation type="journal article" date="2018" name="ISME J.">
        <title>Endosymbiont genomes yield clues of tubeworm success.</title>
        <authorList>
            <person name="Li Y."/>
            <person name="Liles M.R."/>
            <person name="Halanych K.M."/>
        </authorList>
    </citation>
    <scope>NUCLEOTIDE SEQUENCE [LARGE SCALE GENOMIC DNA]</scope>
    <source>
        <strain evidence="2">A1464</strain>
    </source>
</reference>
<sequence length="3875" mass="392258">MAVKIKNELSDVSKKLNSCFRNRIRLGMSGYSQLFFYSFLFCYPSFSYAGPTGGNVVGGAGSIIQAGLTTNINQLSSSLAIDWQSFNVSSNEIVNFLQPNSSSIALNRIIGGSASEILGQINANGRIALVNPNGVFFGSGSSVNVGGLIASGLDIKSSDFMNGDYVFSSIDGTTGAVINGGILNASLGGRFENEEYIAGTIGNGNISLVGKQVTNTGFISANLGAINLAAGKEAILTFDNEGLMGVKITKTILQDELGVDPAILNEGEITAEAGRVLLTASQSQDVFSQAVNSNGIEQATSVVVNDDGSFTLGTGADVVNAGVIDVSSLANKAGQIVLLGENITNSGNVLADSSNLNAGDIELHSSDKTLLTGTSIVSASSVKQDGGNVKVLGNRIALLDQSSVKVNAANDAGEILIGGDYKGENTQIRNSSGVYISQNSELKADSLSSGDGGRIIVWADESAKIFGQISAHGGEVSGNGGFVETSAKVVDLDLNVNVGAENGEAGTWLIDPYNIIIQSVCGACTETLDDTSDATFDHIFSPDATDSVLTTATLLATFLDGANVLVETTTGGSVEPTGGNITLASELDIQLAPEVGPYSLTLRADHDININESILDSNRASLDILNLSLIANSNGIDGGDVNIAAIVSTYDGSFSATGDNIDIQTAGAVLTLNGDITLTANTGGSITVDGAVTTTGGAFTAEVAAAATGVSFSNIATITTAGGAVDITVDGDIDINGNINTSGGAFSADNSTTFDNSDSSGDILAGSGAVSIAASGDTVGDGTGVGINLGRILTTTTLDVTANAGSITQTASTTNELEITGVTTLSSSRDITLNNTENHFSTVTTTTARDLTLVDLGSIILGASTVTRDLAVTASGSGNISQSGALVVTGTSVFTATSNDIALEDVTNEFTGTVSTSTAADSFRLSNNRDLEVGNISVTDTSGASIRLRAVGTGSDITQASGTSIDMGNGGFADLIATDDIITLDSNANDFYSVQLDANDVVLHETGRIRLSTTNVTNDLTIVAGITSTSNTTAIQDLTDAVISVDGLTSLTARNTTSVNNNVDIQLDSTNADYVSIDIVNADDVVIVDNTDGLAIQGDVRDALLLTANGTVTAANVITNPGALTVAGASTGITVVSGQSIDLSNAGNSFTNDPTFSTSNAGDIADLSLTDITDFTLQDNIAFTNDLTLLAPNVTFNNTTVGNDLTVTATDSNGSINQVSGKSVDVTGLSTLIANATAGIINFGNSGNDFNGAVLSSAQTVTLRDADSIQLGESTIGNGFTVTADDGSITQINTGNGLDVSGLTSLNSTNGHINLTNVTNDFKGSVDIVTSGTDVTSTAVIITDVNDIAITNANIGINDSDFTVNATAINLNGDVSTSDGAATFNAPVVLQSTIAAGNLTTNTINTGTGSLTFQGFVNGNTSREQSLAITAGNVAIGAVGGGVILGDISITSTGDINVGVNAITAQSLNVTASNSFASGDINTSGSSTNALTTTTAEVTINSDTSISTGDITTFGANVPVDTAGLAGGNVTLAANNITLGAIDAHGSSATFSAGTPTFAGGVAGDVSITATELTGPTVAPVVTLNGDINVVNGDAVNAGVVQAGVTKTAQLSLVSTSSAILNINHTTAFTSQVDVTGSAGIDTLNAADINNDWDITGADIGDLNSTLHFDDFENLIGLSGVDTFTFSSSTGTIDGLIDGGTGLDVLTLFSGGSIGTTVQIAGVADQTGNGVLEIDNIETITGNNSNTATDVLLGVDADSNWFINGSGSGSVGDTSLLVDAATATDGVTIFSEFEELTGGTSADTFTVITDTAAGLTLNGGASAGAPQYDTLIGPDGVNTTWLIDSQNGGTLSDTAAITLSVDFTGIENLTAGDGNDTFTFNGGFDVDGSVDAGDGTDDIDLSNLAVVTFNVASGIAGNRTNFEKVTGNGTNSTLIGDSTGGDAYVWSIEDINAGFVNKGDIDQLEFSGFNNLTGSVGNDTFNFIDDNVTQGDITGLINGGASGTNTLNIYTAGNGKAVTVQLEGVAGVSGVTAGDSNLNGFIDVINLTDITANSIFTSNTLRGGDSANNWDITATRIGTVDTSTNFTDFYNLVGGSDVDTFNIGQNGVVSDINGGVDAVIDEIVNQQTSATNWSIVSNTSGNVTNISGVTTFSDVELLTGNNDTLTGPSLVANTWNISGDNAGDVNSAISFTGMTLINGGATDDTFNIADAVTNGNFSGGAAGTDVVSLDTEAGTNLNTNVWDITGSGAGTVKGTIQFQLMESLVGNDGADQFTLSTDQFTGSINGGAGVDNLTASAGDNSWTINATDGGLVTDATSGLAAIYSFVENLIGNSAADQFIVSNTGNVSGTIDGGAGIDTLDLTFKTVDDGVIVNLGSALSTGAPFTGNSEFDVNNIETISAPVLTVVTVGTDLVVSDPVHNTIIGANIDQLWIVDGINQGAVGDSLLIDGGIPSSDTEGITKFTNFDNVTGGTEDDSFRVLDNSSIVTSLSGGDHNIGDTIDLSNQLSVDINIGDGVVGFNDIEGFRGNDTDSILRAKDLDNTWTISGNNDGTVLDSDGVTFSFIDFNILIGGNLEDEFIVEAGGSVEDTNFNNSVTGIQGGAGASVDSLIVEFDGTNSGRVAMFDGEGGNDTVTFRDSATGSTGFDRAVFTPDVSSAPNGIVTYGFENLSGLNNSFDVTYVNAVAVTDNVTANTLIINGSAFNDEISLDSTSYTVDATDTIPGPTTFITVNYTNKTDIEVLAGDGLNDLITLTGNIGTTASDVTLSAETVDNNNAFKVAANNLTLDTVRATSSPLQTNAINLFITNSDASANTIDIVEDNDLALAGLQYTGTLNIDVLNNITQTNALSSSALLNLTSTNGGIDISNVNNTLSGRLNLLATNGTVDLGNNANTNLGNINSTVLTVTSTGDITDSGTLVSDSAVLDSGAASITLDTAANDFNQLSVLNANSISIVDVNDIQLADISMGVGIFELTSVGVTQLGGSSFTQAQPVTGLAGSVAFNAGVGVIALAENNQFAGPVSLNNSGNNNVSITDVDNIVFGNTSVGEGSLTVNAVGISQVSGTSLTQDSDTGLADGTAGDVTLNAGAGSIDLSEAANDFSGFVLINNTGLNNVTITDENKITLGSSTVGGDLRVTAIGDNLPGNERNLGDFEAGDGDIEQDLTGTGITVAGSSVFSVSDSRSSILSAAGNNFNSIGFELTGGVGVLDSVLLVNNSTVDLGDMIIGGHIGVFAGGVITNTSGALQVAGTTVMDASNSSGQLFDVLLNNAGNDFNDLIVNAANDVVVTDINDVNFGDTANLQFNGAAVSDVTTVTGDLTVNAGGSIGDLTGVAINVTGDSQFNATTGNVILDGIVNLNTVGFNAVNATLINSDAIDLTTSSISNAASFTAQAGNITNSGDLTIAGNALFSAANTSDISITNITSGNQLSGDLSFASAGTLNSVTLENTLATNVMALDVNNNLSITSAGELTQGGGFNVGNITTLNAIDATSATQNISLGNFVNNLRDLFVTNANDVTIDNSGNALTISQMNATGIVNIISGALSVITDITAGSITFDSGTGNANFAGDLTSSSGINVTSADLALNGTVTAQSDIVFNSSGAISTNSSSTTTSTAGSITYEAVNDISITTLDAQNGDISVRSTSGRVGANTAATNYIGNLLTIESVGGVGSGTGGVNDLNTQVTDMDILNTGSGDIRIQQNGDVDIHQLRNTVVNGLINIGSNDDYRFDSGSVEVDRSSGTLFMTTSGDFLGNGLLDRDNADITAFNATFISLSGDFGITSRPIVLDVPKDGSVLIDTRRTSFIFFPETPDNLISTGIDVSALGVVSAIAGELQVEVESLGDVDPAIFTDLQNYSLEEISIRMPRDQLFEDELEDYDRL</sequence>
<gene>
    <name evidence="2" type="ORF">DIZ80_06950</name>
</gene>
<name>A0A370DI74_9GAMM</name>
<dbReference type="NCBIfam" id="TIGR01901">
    <property type="entry name" value="adhes_NPXG"/>
    <property type="match status" value="1"/>
</dbReference>
<dbReference type="EMBL" id="QFXC01000008">
    <property type="protein sequence ID" value="RDH83866.1"/>
    <property type="molecule type" value="Genomic_DNA"/>
</dbReference>
<evidence type="ECO:0000313" key="2">
    <source>
        <dbReference type="EMBL" id="RDH83866.1"/>
    </source>
</evidence>
<proteinExistence type="predicted"/>
<dbReference type="SUPFAM" id="SSF51126">
    <property type="entry name" value="Pectin lyase-like"/>
    <property type="match status" value="1"/>
</dbReference>
<dbReference type="InterPro" id="IPR043709">
    <property type="entry name" value="DUF5649"/>
</dbReference>
<protein>
    <recommendedName>
        <fullName evidence="1">Filamentous haemagglutinin FhaB/tRNA nuclease CdiA-like TPS domain-containing protein</fullName>
    </recommendedName>
</protein>
<organism evidence="2 3">
    <name type="scientific">endosymbiont of Galathealinum brachiosum</name>
    <dbReference type="NCBI Taxonomy" id="2200906"/>
    <lineage>
        <taxon>Bacteria</taxon>
        <taxon>Pseudomonadati</taxon>
        <taxon>Pseudomonadota</taxon>
        <taxon>Gammaproteobacteria</taxon>
        <taxon>sulfur-oxidizing symbionts</taxon>
    </lineage>
</organism>
<evidence type="ECO:0000313" key="3">
    <source>
        <dbReference type="Proteomes" id="UP000254266"/>
    </source>
</evidence>
<feature type="domain" description="Filamentous haemagglutinin FhaB/tRNA nuclease CdiA-like TPS" evidence="1">
    <location>
        <begin position="47"/>
        <end position="159"/>
    </location>
</feature>
<dbReference type="Gene3D" id="2.160.20.10">
    <property type="entry name" value="Single-stranded right-handed beta-helix, Pectin lyase-like"/>
    <property type="match status" value="2"/>
</dbReference>
<dbReference type="Proteomes" id="UP000254266">
    <property type="component" value="Unassembled WGS sequence"/>
</dbReference>
<dbReference type="PANTHER" id="PTHR12338">
    <property type="entry name" value="AUTOTRANSPORTER"/>
    <property type="match status" value="1"/>
</dbReference>
<evidence type="ECO:0000259" key="1">
    <source>
        <dbReference type="SMART" id="SM00912"/>
    </source>
</evidence>
<comment type="caution">
    <text evidence="2">The sequence shown here is derived from an EMBL/GenBank/DDBJ whole genome shotgun (WGS) entry which is preliminary data.</text>
</comment>
<dbReference type="InterPro" id="IPR012334">
    <property type="entry name" value="Pectin_lyas_fold"/>
</dbReference>
<keyword evidence="3" id="KW-1185">Reference proteome</keyword>
<dbReference type="PANTHER" id="PTHR12338:SF5">
    <property type="entry name" value="ANTIGEN 43-RELATED"/>
    <property type="match status" value="1"/>
</dbReference>
<dbReference type="InterPro" id="IPR050909">
    <property type="entry name" value="Bact_Autotransporter_VF"/>
</dbReference>
<dbReference type="InterPro" id="IPR011050">
    <property type="entry name" value="Pectin_lyase_fold/virulence"/>
</dbReference>
<dbReference type="InterPro" id="IPR008638">
    <property type="entry name" value="FhaB/CdiA-like_TPS"/>
</dbReference>
<dbReference type="Pfam" id="PF18886">
    <property type="entry name" value="DUF5649"/>
    <property type="match status" value="13"/>
</dbReference>
<accession>A0A370DI74</accession>
<dbReference type="SMART" id="SM00912">
    <property type="entry name" value="Haemagg_act"/>
    <property type="match status" value="1"/>
</dbReference>